<evidence type="ECO:0000259" key="1">
    <source>
        <dbReference type="Pfam" id="PF01642"/>
    </source>
</evidence>
<reference evidence="2 3" key="1">
    <citation type="submission" date="2023-01" db="EMBL/GenBank/DDBJ databases">
        <title>Halorubrum ezzemoulense from Santa Pola, Spain.</title>
        <authorList>
            <person name="Feng Y."/>
            <person name="Louyakis A.S."/>
            <person name="Gogarten J.P."/>
        </authorList>
    </citation>
    <scope>NUCLEOTIDE SEQUENCE [LARGE SCALE GENOMIC DNA]</scope>
    <source>
        <strain evidence="2 3">AMM015</strain>
    </source>
</reference>
<dbReference type="PANTHER" id="PTHR48101">
    <property type="entry name" value="METHYLMALONYL-COA MUTASE, MITOCHONDRIAL-RELATED"/>
    <property type="match status" value="1"/>
</dbReference>
<dbReference type="InterPro" id="IPR006099">
    <property type="entry name" value="MeMalonylCoA_mutase_a/b_cat"/>
</dbReference>
<dbReference type="Pfam" id="PF01642">
    <property type="entry name" value="MM_CoA_mutase"/>
    <property type="match status" value="1"/>
</dbReference>
<dbReference type="Proteomes" id="UP001210528">
    <property type="component" value="Unassembled WGS sequence"/>
</dbReference>
<dbReference type="RefSeq" id="WP_271970701.1">
    <property type="nucleotide sequence ID" value="NZ_JAQLUK010000082.1"/>
</dbReference>
<feature type="non-terminal residue" evidence="2">
    <location>
        <position position="132"/>
    </location>
</feature>
<accession>A0ABT4Z7Z5</accession>
<dbReference type="InterPro" id="IPR016176">
    <property type="entry name" value="Cbl-dep_enz_cat"/>
</dbReference>
<dbReference type="Gene3D" id="3.20.20.240">
    <property type="entry name" value="Methylmalonyl-CoA mutase"/>
    <property type="match status" value="1"/>
</dbReference>
<name>A0ABT4Z7Z5_HALEZ</name>
<protein>
    <submittedName>
        <fullName evidence="2">Methylmalonyl-CoA mutase family protein</fullName>
    </submittedName>
</protein>
<keyword evidence="3" id="KW-1185">Reference proteome</keyword>
<comment type="caution">
    <text evidence="2">The sequence shown here is derived from an EMBL/GenBank/DDBJ whole genome shotgun (WGS) entry which is preliminary data.</text>
</comment>
<sequence>MYDDEELSQIREAKASWEAETLDPTLDRHGERSERFATVSNREVDRLYTPDDVADLDYEEDLGFPGEPPYTRGVYPTMYRGRTWTMRQFAGFGTAEETNERFHYLIDEGQTGLSTAFDMPSLMGIDSDDKMS</sequence>
<gene>
    <name evidence="2" type="ORF">PM085_19000</name>
</gene>
<dbReference type="EMBL" id="JAQLUK010000082">
    <property type="protein sequence ID" value="MDB2294302.1"/>
    <property type="molecule type" value="Genomic_DNA"/>
</dbReference>
<organism evidence="2 3">
    <name type="scientific">Halorubrum ezzemoulense</name>
    <name type="common">Halorubrum chaoviator</name>
    <dbReference type="NCBI Taxonomy" id="337243"/>
    <lineage>
        <taxon>Archaea</taxon>
        <taxon>Methanobacteriati</taxon>
        <taxon>Methanobacteriota</taxon>
        <taxon>Stenosarchaea group</taxon>
        <taxon>Halobacteria</taxon>
        <taxon>Halobacteriales</taxon>
        <taxon>Haloferacaceae</taxon>
        <taxon>Halorubrum</taxon>
    </lineage>
</organism>
<dbReference type="PANTHER" id="PTHR48101:SF1">
    <property type="entry name" value="METHYLMALONYL-COA MUTASE, LARGE SUBUNIT"/>
    <property type="match status" value="1"/>
</dbReference>
<proteinExistence type="predicted"/>
<dbReference type="SUPFAM" id="SSF51703">
    <property type="entry name" value="Cobalamin (vitamin B12)-dependent enzymes"/>
    <property type="match status" value="1"/>
</dbReference>
<evidence type="ECO:0000313" key="2">
    <source>
        <dbReference type="EMBL" id="MDB2294302.1"/>
    </source>
</evidence>
<evidence type="ECO:0000313" key="3">
    <source>
        <dbReference type="Proteomes" id="UP001210528"/>
    </source>
</evidence>
<feature type="domain" description="Methylmalonyl-CoA mutase alpha/beta chain catalytic" evidence="1">
    <location>
        <begin position="38"/>
        <end position="131"/>
    </location>
</feature>